<evidence type="ECO:0000256" key="1">
    <source>
        <dbReference type="SAM" id="MobiDB-lite"/>
    </source>
</evidence>
<dbReference type="SUPFAM" id="SSF48452">
    <property type="entry name" value="TPR-like"/>
    <property type="match status" value="1"/>
</dbReference>
<reference evidence="5 6" key="1">
    <citation type="submission" date="2015-09" db="EMBL/GenBank/DDBJ databases">
        <title>Sorangium comparison.</title>
        <authorList>
            <person name="Zaburannyi N."/>
            <person name="Bunk B."/>
            <person name="Overmann J."/>
            <person name="Mueller R."/>
        </authorList>
    </citation>
    <scope>NUCLEOTIDE SEQUENCE [LARGE SCALE GENOMIC DNA]</scope>
    <source>
        <strain evidence="5 6">So ce836</strain>
    </source>
</reference>
<dbReference type="InterPro" id="IPR011990">
    <property type="entry name" value="TPR-like_helical_dom_sf"/>
</dbReference>
<dbReference type="SUPFAM" id="SSF54001">
    <property type="entry name" value="Cysteine proteinases"/>
    <property type="match status" value="1"/>
</dbReference>
<dbReference type="InterPro" id="IPR024544">
    <property type="entry name" value="DUF3858"/>
</dbReference>
<dbReference type="Gene3D" id="1.25.40.10">
    <property type="entry name" value="Tetratricopeptide repeat domain"/>
    <property type="match status" value="1"/>
</dbReference>
<evidence type="ECO:0000313" key="5">
    <source>
        <dbReference type="EMBL" id="AUX36524.1"/>
    </source>
</evidence>
<dbReference type="Proteomes" id="UP000295497">
    <property type="component" value="Chromosome"/>
</dbReference>
<dbReference type="Pfam" id="PF14559">
    <property type="entry name" value="TPR_19"/>
    <property type="match status" value="1"/>
</dbReference>
<sequence>MTDGFGHGIAPWMRDVLNRTEPRGVELDAGTTRKRFSCAFAAGAAALACAASIGSDARAELGAVHPEVLAAHAAVRAARGPEVYGALRELWRTWDRADPTQVEEAIASIAESGATSAPARVYAELLSAYARRRRGDLDGAVTKVQRLGFIGRWATIGPFDNENKGGFDRAFGPEEELDQPIVAGRTYDGKARAVRWRVPPEAPQYGWFDFGDFIRPVEGVCGYATTFVRAKPGTRAPRPISVWVGADGAFKLFWNGEKVLADPGYRELDIDRFAALVSLKPGYNRLTIKVCGGASAPKFALRIGDEKGAPDLDLEVTSDVGTQVTAPQGQAGGARRPGDARAQAGAPASGATLAARALAVEGPMQAFERAAGAARPSPALLEAFARYLMLTGGDAEGEHRARDLARRSAEAEPSVRRYLLAGQLSEDRNQQRAWIERAALLAGRGREDVDVLLAQARLAQTSPNWREAAPIYERILAADPDHVIATLGLVDLYVEAGLKRTALATLERALSRQPSSVSLLRASAAQLRALGRDTEAAEMEARYAALRFDDSSFLHQQVELAVARRDPAGAERWIERFLRSEPDSVWARSVAARTYRALGQGDRALAAHQRALAMAPEDIGTLRALSDLYGEEGNREAQLEMLQQILAISPQAKDVREYIEHIEPPKPRADEAYAWAPDRFLPMRRSADRQYPKRTLRSLTVTTVFPNGLASRFRQVVFQPLTDEAAASARQYAFEYQADRQTVSLRAAKVYRADGKVDGAIESGEAGANNPALAMYTSARTFYVSFPRLNAGDVVELRYRIDDVSPRNEIADHFGEIEYLQSDEPIASSEYVLITPKAKPFHVFASPLPGLVRETKEDAERRIFRFSAASVPAVAPEPAMPAWSEILAHVHVSTFRSWDEVGSWYWGLAREQFDVDDEVRKRVREITKGLSDDLSKVRAIYKYATETRYVALEFGIEGIRPRRCAQTLARGWGDCKDKATLIVTMLREVGIPATIVLVRTRMRGGIEPEPASLAPFDHAIAYVPSLDLYLDGTAEHSGSTELPIMDRGAIALQINEGKPKLVRLPEPPPGASVVQRNVDIALGADGSAQLGVDVQVAGAFAPEWRTRYMADGTRRDRAGRDLAVDFGTVELAPGKAGVEVNDLEDIEQPVRLRARGKAVALARREGDSLSIPAVPAQRLATEFASLSVRTRDVIIPALTTRRDEWSIRLPAGWRVTRAPLPQDVDTPFGKFSISVEQSAGKVVVRSQISLTKSRIKPSEYMEFRMFCETADRAFGQRVVLGK</sequence>
<dbReference type="Pfam" id="PF12969">
    <property type="entry name" value="DUF3857"/>
    <property type="match status" value="1"/>
</dbReference>
<dbReference type="Gene3D" id="2.60.120.1130">
    <property type="match status" value="1"/>
</dbReference>
<organism evidence="5 6">
    <name type="scientific">Sorangium cellulosum</name>
    <name type="common">Polyangium cellulosum</name>
    <dbReference type="NCBI Taxonomy" id="56"/>
    <lineage>
        <taxon>Bacteria</taxon>
        <taxon>Pseudomonadati</taxon>
        <taxon>Myxococcota</taxon>
        <taxon>Polyangia</taxon>
        <taxon>Polyangiales</taxon>
        <taxon>Polyangiaceae</taxon>
        <taxon>Sorangium</taxon>
    </lineage>
</organism>
<dbReference type="RefSeq" id="WP_237244565.1">
    <property type="nucleotide sequence ID" value="NZ_CP012672.1"/>
</dbReference>
<dbReference type="Gene3D" id="3.10.620.30">
    <property type="match status" value="1"/>
</dbReference>
<evidence type="ECO:0000259" key="2">
    <source>
        <dbReference type="Pfam" id="PF01841"/>
    </source>
</evidence>
<dbReference type="PANTHER" id="PTHR44216:SF3">
    <property type="entry name" value="PROTEIN O-MANNOSYL-TRANSFERASE TMTC2"/>
    <property type="match status" value="1"/>
</dbReference>
<dbReference type="Pfam" id="PF12970">
    <property type="entry name" value="DUF3858"/>
    <property type="match status" value="1"/>
</dbReference>
<name>A0A4P2R0S0_SORCE</name>
<feature type="domain" description="Transglutaminase-like" evidence="2">
    <location>
        <begin position="921"/>
        <end position="1001"/>
    </location>
</feature>
<evidence type="ECO:0000313" key="6">
    <source>
        <dbReference type="Proteomes" id="UP000295497"/>
    </source>
</evidence>
<feature type="domain" description="DUF3858" evidence="4">
    <location>
        <begin position="1187"/>
        <end position="1266"/>
    </location>
</feature>
<dbReference type="EMBL" id="CP012672">
    <property type="protein sequence ID" value="AUX36524.1"/>
    <property type="molecule type" value="Genomic_DNA"/>
</dbReference>
<gene>
    <name evidence="5" type="ORF">SOCE836_087320</name>
</gene>
<dbReference type="InterPro" id="IPR019734">
    <property type="entry name" value="TPR_rpt"/>
</dbReference>
<dbReference type="InterPro" id="IPR038765">
    <property type="entry name" value="Papain-like_cys_pep_sf"/>
</dbReference>
<protein>
    <submittedName>
        <fullName evidence="5">Uncharacterized protein</fullName>
    </submittedName>
</protein>
<dbReference type="Gene3D" id="2.60.40.3140">
    <property type="match status" value="1"/>
</dbReference>
<dbReference type="PANTHER" id="PTHR44216">
    <property type="entry name" value="PROTEIN O-MANNOSYL-TRANSFERASE TMTC2"/>
    <property type="match status" value="1"/>
</dbReference>
<evidence type="ECO:0000259" key="3">
    <source>
        <dbReference type="Pfam" id="PF12969"/>
    </source>
</evidence>
<proteinExistence type="predicted"/>
<dbReference type="GO" id="GO:0000030">
    <property type="term" value="F:mannosyltransferase activity"/>
    <property type="evidence" value="ECO:0007669"/>
    <property type="project" value="TreeGrafter"/>
</dbReference>
<evidence type="ECO:0000259" key="4">
    <source>
        <dbReference type="Pfam" id="PF12970"/>
    </source>
</evidence>
<dbReference type="GO" id="GO:0035269">
    <property type="term" value="P:protein O-linked glycosylation via mannose"/>
    <property type="evidence" value="ECO:0007669"/>
    <property type="project" value="TreeGrafter"/>
</dbReference>
<dbReference type="Pfam" id="PF01841">
    <property type="entry name" value="Transglut_core"/>
    <property type="match status" value="1"/>
</dbReference>
<dbReference type="InterPro" id="IPR024618">
    <property type="entry name" value="DUF3857"/>
</dbReference>
<dbReference type="SMART" id="SM00028">
    <property type="entry name" value="TPR"/>
    <property type="match status" value="3"/>
</dbReference>
<feature type="region of interest" description="Disordered" evidence="1">
    <location>
        <begin position="321"/>
        <end position="347"/>
    </location>
</feature>
<accession>A0A4P2R0S0</accession>
<dbReference type="InterPro" id="IPR002931">
    <property type="entry name" value="Transglutaminase-like"/>
</dbReference>
<dbReference type="InterPro" id="IPR052384">
    <property type="entry name" value="TMTC_O-mannosyltransferase"/>
</dbReference>
<feature type="domain" description="DUF3857" evidence="3">
    <location>
        <begin position="707"/>
        <end position="874"/>
    </location>
</feature>